<sequence>MKILATTAVFAALAAPAFAGSASVAVQEPVVIAPAPVYVASQDWTGGYVGANLGYGKLDTPANGEAEGVLGGVHAGYLYDMGNYVVGGEIDYNAADMDVSTGTGKIEDLARLKLKAGYDLGRTLVYGQVGGALAQGTFNGVEQDGSGYLVGLGTAYKVSDSVSVGGEVNYQEFKDFGNSTNDLSGTTATARVSFHF</sequence>
<protein>
    <recommendedName>
        <fullName evidence="5">Outer membrane protein beta-barrel domain-containing protein</fullName>
    </recommendedName>
</protein>
<reference evidence="6 7" key="1">
    <citation type="submission" date="2017-01" db="EMBL/GenBank/DDBJ databases">
        <title>Genomic analysis of Xuhuaishuia manganoxidans DY6-4.</title>
        <authorList>
            <person name="Wang X."/>
        </authorList>
    </citation>
    <scope>NUCLEOTIDE SEQUENCE [LARGE SCALE GENOMIC DNA]</scope>
    <source>
        <strain evidence="6 7">DY6-4</strain>
    </source>
</reference>
<keyword evidence="7" id="KW-1185">Reference proteome</keyword>
<dbReference type="InterPro" id="IPR027385">
    <property type="entry name" value="Beta-barrel_OMP"/>
</dbReference>
<proteinExistence type="inferred from homology"/>
<dbReference type="RefSeq" id="WP_076978526.1">
    <property type="nucleotide sequence ID" value="NZ_CP019124.1"/>
</dbReference>
<evidence type="ECO:0000256" key="2">
    <source>
        <dbReference type="ARBA" id="ARBA00022729"/>
    </source>
</evidence>
<dbReference type="GO" id="GO:0016020">
    <property type="term" value="C:membrane"/>
    <property type="evidence" value="ECO:0007669"/>
    <property type="project" value="UniProtKB-SubCell"/>
</dbReference>
<dbReference type="EMBL" id="CP019124">
    <property type="protein sequence ID" value="APX88501.1"/>
    <property type="molecule type" value="Genomic_DNA"/>
</dbReference>
<dbReference type="PANTHER" id="PTHR34001">
    <property type="entry name" value="BLL7405 PROTEIN"/>
    <property type="match status" value="1"/>
</dbReference>
<evidence type="ECO:0000256" key="4">
    <source>
        <dbReference type="ARBA" id="ARBA00038306"/>
    </source>
</evidence>
<name>A0A1U7DEW7_9RHOB</name>
<organism evidence="6 7">
    <name type="scientific">Brevirhabdus pacifica</name>
    <dbReference type="NCBI Taxonomy" id="1267768"/>
    <lineage>
        <taxon>Bacteria</taxon>
        <taxon>Pseudomonadati</taxon>
        <taxon>Pseudomonadota</taxon>
        <taxon>Alphaproteobacteria</taxon>
        <taxon>Rhodobacterales</taxon>
        <taxon>Paracoccaceae</taxon>
        <taxon>Brevirhabdus</taxon>
    </lineage>
</organism>
<evidence type="ECO:0000256" key="3">
    <source>
        <dbReference type="ARBA" id="ARBA00023136"/>
    </source>
</evidence>
<keyword evidence="3" id="KW-0472">Membrane</keyword>
<dbReference type="Pfam" id="PF13505">
    <property type="entry name" value="OMP_b-brl"/>
    <property type="match status" value="1"/>
</dbReference>
<evidence type="ECO:0000256" key="1">
    <source>
        <dbReference type="ARBA" id="ARBA00004370"/>
    </source>
</evidence>
<dbReference type="InterPro" id="IPR011250">
    <property type="entry name" value="OMP/PagP_B-barrel"/>
</dbReference>
<comment type="similarity">
    <text evidence="4">Belongs to the Omp25/RopB family.</text>
</comment>
<dbReference type="Proteomes" id="UP000187266">
    <property type="component" value="Chromosome"/>
</dbReference>
<accession>A0A2M9DH49</accession>
<comment type="subcellular location">
    <subcellularLocation>
        <location evidence="1">Membrane</location>
    </subcellularLocation>
</comment>
<dbReference type="AlphaFoldDB" id="A0A1U7DEW7"/>
<evidence type="ECO:0000313" key="7">
    <source>
        <dbReference type="Proteomes" id="UP000187266"/>
    </source>
</evidence>
<dbReference type="SUPFAM" id="SSF56925">
    <property type="entry name" value="OMPA-like"/>
    <property type="match status" value="1"/>
</dbReference>
<accession>A0A1U7DEW7</accession>
<dbReference type="PANTHER" id="PTHR34001:SF3">
    <property type="entry name" value="BLL7405 PROTEIN"/>
    <property type="match status" value="1"/>
</dbReference>
<evidence type="ECO:0000313" key="6">
    <source>
        <dbReference type="EMBL" id="APX88501.1"/>
    </source>
</evidence>
<evidence type="ECO:0000259" key="5">
    <source>
        <dbReference type="Pfam" id="PF13505"/>
    </source>
</evidence>
<dbReference type="Gene3D" id="2.40.160.20">
    <property type="match status" value="1"/>
</dbReference>
<feature type="domain" description="Outer membrane protein beta-barrel" evidence="5">
    <location>
        <begin position="8"/>
        <end position="196"/>
    </location>
</feature>
<gene>
    <name evidence="6" type="ORF">BV394_01140</name>
</gene>
<dbReference type="InterPro" id="IPR051692">
    <property type="entry name" value="OMP-like"/>
</dbReference>
<keyword evidence="2" id="KW-0732">Signal</keyword>
<dbReference type="STRING" id="1267768.BV394_01140"/>